<dbReference type="EMBL" id="JABDTM020026636">
    <property type="protein sequence ID" value="KAH0811694.1"/>
    <property type="molecule type" value="Genomic_DNA"/>
</dbReference>
<accession>A0A8J6HBE3</accession>
<comment type="caution">
    <text evidence="2">The sequence shown here is derived from an EMBL/GenBank/DDBJ whole genome shotgun (WGS) entry which is preliminary data.</text>
</comment>
<proteinExistence type="predicted"/>
<protein>
    <submittedName>
        <fullName evidence="2">Uncharacterized protein</fullName>
    </submittedName>
</protein>
<feature type="compositionally biased region" description="Basic and acidic residues" evidence="1">
    <location>
        <begin position="544"/>
        <end position="598"/>
    </location>
</feature>
<sequence length="765" mass="87811">MNLSSLILNLRILQKVLKFTKQEYADLHLLYGEGHVIIQERQGDYTVHVELTDIELVPPDTIDRPGAGGESYVVTRLLVFRVLRGDGSRNPKQGSHKKKSGGGNTADRMGVVEGSRKGYQQHWFRKPEKFREVVWCPPEWRHEGCGSWTRGPVSRKANRQSDGRAKGPDVVRVSLRGCGSPDGCCHGVQPQALRRIWRPHAREVVVMIERLGGGFRFPPGGPDVACLEHSSGRTQGWLESEAGHGRTFQHFVLFRDAKDERRANSTQRCWGSEVVATRRREGLRTRFDALVLRFEERGSFGTTVAVREPGLDSLQAKRKKGGPAKDPEVLERVRPLALRRIWRPQGWEVVAMTERLGGGFRFAPGRPEVACHEESLFDDGIVGLFKPGGTNPRSPVVEDAVEKKGVFEKSPREKNESRNEKSQWWTGRRIDTKRCCGPLTGKALNDRRRAGRLAPFPDHLDALPPPTQPKKASTTPAPRWENLLLRSSFPEGLSRNEAAGYSADRGRGNRESWRVEVQDPAPLMVRLWSPFWTVLRRGSRKKTKGDQWKDVRQDHHDERVRGDKQKEGSGQEREGMPKSPKVRKESNKRDREEGRTSEEGTNPFRESSKTGRSPSKSKEGNKSKKMGKEMKTMNREIREDTAEIRENKREGLEEWLEREIGVKVNVKEAFKIYKDKMMLAKIESWEQKKNIILNKSKLKERKEGEKKRRRTDERRHKEMVNKKIDGQRNRKPEKKHKGESRYRKSTNGNVKRQQEKRKRKWLPGE</sequence>
<feature type="region of interest" description="Disordered" evidence="1">
    <location>
        <begin position="86"/>
        <end position="110"/>
    </location>
</feature>
<evidence type="ECO:0000313" key="3">
    <source>
        <dbReference type="Proteomes" id="UP000719412"/>
    </source>
</evidence>
<dbReference type="Proteomes" id="UP000719412">
    <property type="component" value="Unassembled WGS sequence"/>
</dbReference>
<gene>
    <name evidence="2" type="ORF">GEV33_011097</name>
</gene>
<name>A0A8J6HBE3_TENMO</name>
<evidence type="ECO:0000313" key="2">
    <source>
        <dbReference type="EMBL" id="KAH0811694.1"/>
    </source>
</evidence>
<feature type="compositionally biased region" description="Basic and acidic residues" evidence="1">
    <location>
        <begin position="700"/>
        <end position="730"/>
    </location>
</feature>
<feature type="compositionally biased region" description="Basic residues" evidence="1">
    <location>
        <begin position="754"/>
        <end position="765"/>
    </location>
</feature>
<reference evidence="2" key="2">
    <citation type="submission" date="2021-08" db="EMBL/GenBank/DDBJ databases">
        <authorList>
            <person name="Eriksson T."/>
        </authorList>
    </citation>
    <scope>NUCLEOTIDE SEQUENCE</scope>
    <source>
        <strain evidence="2">Stoneville</strain>
        <tissue evidence="2">Whole head</tissue>
    </source>
</reference>
<keyword evidence="3" id="KW-1185">Reference proteome</keyword>
<feature type="region of interest" description="Disordered" evidence="1">
    <location>
        <begin position="686"/>
        <end position="765"/>
    </location>
</feature>
<reference evidence="2" key="1">
    <citation type="journal article" date="2020" name="J Insects Food Feed">
        <title>The yellow mealworm (Tenebrio molitor) genome: a resource for the emerging insects as food and feed industry.</title>
        <authorList>
            <person name="Eriksson T."/>
            <person name="Andere A."/>
            <person name="Kelstrup H."/>
            <person name="Emery V."/>
            <person name="Picard C."/>
        </authorList>
    </citation>
    <scope>NUCLEOTIDE SEQUENCE</scope>
    <source>
        <strain evidence="2">Stoneville</strain>
        <tissue evidence="2">Whole head</tissue>
    </source>
</reference>
<feature type="compositionally biased region" description="Basic and acidic residues" evidence="1">
    <location>
        <begin position="616"/>
        <end position="646"/>
    </location>
</feature>
<feature type="region of interest" description="Disordered" evidence="1">
    <location>
        <begin position="538"/>
        <end position="646"/>
    </location>
</feature>
<evidence type="ECO:0000256" key="1">
    <source>
        <dbReference type="SAM" id="MobiDB-lite"/>
    </source>
</evidence>
<organism evidence="2 3">
    <name type="scientific">Tenebrio molitor</name>
    <name type="common">Yellow mealworm beetle</name>
    <dbReference type="NCBI Taxonomy" id="7067"/>
    <lineage>
        <taxon>Eukaryota</taxon>
        <taxon>Metazoa</taxon>
        <taxon>Ecdysozoa</taxon>
        <taxon>Arthropoda</taxon>
        <taxon>Hexapoda</taxon>
        <taxon>Insecta</taxon>
        <taxon>Pterygota</taxon>
        <taxon>Neoptera</taxon>
        <taxon>Endopterygota</taxon>
        <taxon>Coleoptera</taxon>
        <taxon>Polyphaga</taxon>
        <taxon>Cucujiformia</taxon>
        <taxon>Tenebrionidae</taxon>
        <taxon>Tenebrio</taxon>
    </lineage>
</organism>
<feature type="region of interest" description="Disordered" evidence="1">
    <location>
        <begin position="455"/>
        <end position="481"/>
    </location>
</feature>
<dbReference type="AlphaFoldDB" id="A0A8J6HBE3"/>